<comment type="cofactor">
    <cofactor evidence="1">
        <name>Zn(2+)</name>
        <dbReference type="ChEBI" id="CHEBI:29105"/>
    </cofactor>
</comment>
<evidence type="ECO:0000313" key="6">
    <source>
        <dbReference type="Proteomes" id="UP001317822"/>
    </source>
</evidence>
<dbReference type="EMBL" id="AP027041">
    <property type="protein sequence ID" value="BDU15007.1"/>
    <property type="molecule type" value="Genomic_DNA"/>
</dbReference>
<evidence type="ECO:0000256" key="3">
    <source>
        <dbReference type="ARBA" id="ARBA00022801"/>
    </source>
</evidence>
<evidence type="ECO:0000256" key="4">
    <source>
        <dbReference type="ARBA" id="ARBA00023049"/>
    </source>
</evidence>
<protein>
    <submittedName>
        <fullName evidence="5">DUF1704 domain-containing protein</fullName>
    </submittedName>
</protein>
<evidence type="ECO:0000256" key="2">
    <source>
        <dbReference type="ARBA" id="ARBA00022670"/>
    </source>
</evidence>
<keyword evidence="2" id="KW-0645">Protease</keyword>
<dbReference type="Pfam" id="PF08014">
    <property type="entry name" value="MATCAP"/>
    <property type="match status" value="1"/>
</dbReference>
<evidence type="ECO:0000313" key="5">
    <source>
        <dbReference type="EMBL" id="BDU15007.1"/>
    </source>
</evidence>
<dbReference type="InterPro" id="IPR012548">
    <property type="entry name" value="MATCAP"/>
</dbReference>
<dbReference type="RefSeq" id="WP_281780549.1">
    <property type="nucleotide sequence ID" value="NZ_AP027041.1"/>
</dbReference>
<reference evidence="5 6" key="1">
    <citation type="journal article" date="2023" name="Int. J. Syst. Evol. Microbiol.">
        <title>Physiological and genomic analyses of cobalamin (vitamin B12)-auxotrophy of Lysobacter auxotrophicus sp. nov., a methionine-auxotrophic chitinolytic bacterium isolated from chitin-treated soil.</title>
        <authorList>
            <person name="Saito A."/>
            <person name="Dohra H."/>
            <person name="Hamada M."/>
            <person name="Moriuchi R."/>
            <person name="Kotsuchibashi Y."/>
            <person name="Mori K."/>
        </authorList>
    </citation>
    <scope>NUCLEOTIDE SEQUENCE [LARGE SCALE GENOMIC DNA]</scope>
    <source>
        <strain evidence="5 6">5-21a</strain>
    </source>
</reference>
<keyword evidence="3" id="KW-0378">Hydrolase</keyword>
<keyword evidence="4" id="KW-0482">Metalloprotease</keyword>
<dbReference type="Proteomes" id="UP001317822">
    <property type="component" value="Chromosome"/>
</dbReference>
<organism evidence="5 6">
    <name type="scientific">Lysobacter auxotrophicus</name>
    <dbReference type="NCBI Taxonomy" id="2992573"/>
    <lineage>
        <taxon>Bacteria</taxon>
        <taxon>Pseudomonadati</taxon>
        <taxon>Pseudomonadota</taxon>
        <taxon>Gammaproteobacteria</taxon>
        <taxon>Lysobacterales</taxon>
        <taxon>Lysobacteraceae</taxon>
        <taxon>Lysobacter</taxon>
    </lineage>
</organism>
<keyword evidence="6" id="KW-1185">Reference proteome</keyword>
<dbReference type="SMART" id="SM01154">
    <property type="entry name" value="DUF1704"/>
    <property type="match status" value="1"/>
</dbReference>
<accession>A0ABN6UFA7</accession>
<sequence length="438" mass="48937">MNASPQFASVLDEPGIARLLEQDRALVALGRQVCVLKAIGWPASLETTFLEQWRQGRPELPQPTTAPVDLSVTIDGLRALMRGIDRRHPIGRWLYKTAWSYNVAAQMLGAIGSPEFTRCSALLYGRPDFRYRSQDITNVDSAREVLAITDELIDSRLLPDVPADIPAEDFARQLREHINPFFHHDKVEVVLDPELPSKATAGSRRIKLRSSAMFSERDLHQLVEHEAFIHTATLLNGIHQPHVHSLGIGAPRTTRVQEGLATFSEIVTGALDIARLRRIALRVVMVKQALDGADFIEVFKGFLDAGQSEKESFCSAARVFRGGDVRGRVCFTKDGAYLEGVMLVHVFVRKALQEGRGDLLPMLFAGRLTTADVIELAPYRQSGLISPPLYVPPWARDPQRVLATMAFSTAMQRLRLDRLDLQRFVEFEDELIEESGLA</sequence>
<name>A0ABN6UFA7_9GAMM</name>
<dbReference type="PANTHER" id="PTHR31817:SF0">
    <property type="entry name" value="CHROMOSOME UNDETERMINED SCAFFOLD_67, WHOLE GENOME SHOTGUN SEQUENCE"/>
    <property type="match status" value="1"/>
</dbReference>
<dbReference type="PANTHER" id="PTHR31817">
    <property type="match status" value="1"/>
</dbReference>
<gene>
    <name evidence="5" type="ORF">LA521A_02080</name>
</gene>
<evidence type="ECO:0000256" key="1">
    <source>
        <dbReference type="ARBA" id="ARBA00001947"/>
    </source>
</evidence>
<proteinExistence type="predicted"/>